<gene>
    <name evidence="2" type="ORF">B0H63DRAFT_544128</name>
</gene>
<dbReference type="SUPFAM" id="SSF52540">
    <property type="entry name" value="P-loop containing nucleoside triphosphate hydrolases"/>
    <property type="match status" value="1"/>
</dbReference>
<dbReference type="PANTHER" id="PTHR36978">
    <property type="entry name" value="P-LOOP CONTAINING NUCLEOTIDE TRIPHOSPHATE HYDROLASE"/>
    <property type="match status" value="1"/>
</dbReference>
<dbReference type="AlphaFoldDB" id="A0AAE0NQA2"/>
<evidence type="ECO:0000313" key="3">
    <source>
        <dbReference type="Proteomes" id="UP001285441"/>
    </source>
</evidence>
<dbReference type="Pfam" id="PF17784">
    <property type="entry name" value="Sulfotransfer_4"/>
    <property type="match status" value="1"/>
</dbReference>
<name>A0AAE0NQA2_9PEZI</name>
<feature type="transmembrane region" description="Helical" evidence="1">
    <location>
        <begin position="252"/>
        <end position="270"/>
    </location>
</feature>
<dbReference type="Proteomes" id="UP001285441">
    <property type="component" value="Unassembled WGS sequence"/>
</dbReference>
<dbReference type="Gene3D" id="3.40.50.300">
    <property type="entry name" value="P-loop containing nucleotide triphosphate hydrolases"/>
    <property type="match status" value="1"/>
</dbReference>
<dbReference type="InterPro" id="IPR027417">
    <property type="entry name" value="P-loop_NTPase"/>
</dbReference>
<keyword evidence="3" id="KW-1185">Reference proteome</keyword>
<dbReference type="InterPro" id="IPR040632">
    <property type="entry name" value="Sulfotransfer_4"/>
</dbReference>
<keyword evidence="1" id="KW-1133">Transmembrane helix</keyword>
<proteinExistence type="predicted"/>
<comment type="caution">
    <text evidence="2">The sequence shown here is derived from an EMBL/GenBank/DDBJ whole genome shotgun (WGS) entry which is preliminary data.</text>
</comment>
<dbReference type="PANTHER" id="PTHR36978:SF4">
    <property type="entry name" value="P-LOOP CONTAINING NUCLEOSIDE TRIPHOSPHATE HYDROLASE PROTEIN"/>
    <property type="match status" value="1"/>
</dbReference>
<dbReference type="EMBL" id="JAULSW010000004">
    <property type="protein sequence ID" value="KAK3385696.1"/>
    <property type="molecule type" value="Genomic_DNA"/>
</dbReference>
<reference evidence="2" key="2">
    <citation type="submission" date="2023-06" db="EMBL/GenBank/DDBJ databases">
        <authorList>
            <consortium name="Lawrence Berkeley National Laboratory"/>
            <person name="Haridas S."/>
            <person name="Hensen N."/>
            <person name="Bonometti L."/>
            <person name="Westerberg I."/>
            <person name="Brannstrom I.O."/>
            <person name="Guillou S."/>
            <person name="Cros-Aarteil S."/>
            <person name="Calhoun S."/>
            <person name="Kuo A."/>
            <person name="Mondo S."/>
            <person name="Pangilinan J."/>
            <person name="Riley R."/>
            <person name="LaButti K."/>
            <person name="Andreopoulos B."/>
            <person name="Lipzen A."/>
            <person name="Chen C."/>
            <person name="Yanf M."/>
            <person name="Daum C."/>
            <person name="Ng V."/>
            <person name="Clum A."/>
            <person name="Steindorff A."/>
            <person name="Ohm R."/>
            <person name="Martin F."/>
            <person name="Silar P."/>
            <person name="Natvig D."/>
            <person name="Lalanne C."/>
            <person name="Gautier V."/>
            <person name="Ament-velasquez S.L."/>
            <person name="Kruys A."/>
            <person name="Hutchinson M.I."/>
            <person name="Powell A.J."/>
            <person name="Barry K."/>
            <person name="Miller A.N."/>
            <person name="Grigoriev I.V."/>
            <person name="Debuchy R."/>
            <person name="Gladieux P."/>
            <person name="Thoren M.H."/>
            <person name="Johannesson H."/>
        </authorList>
    </citation>
    <scope>NUCLEOTIDE SEQUENCE</scope>
    <source>
        <strain evidence="2">CBS 232.78</strain>
    </source>
</reference>
<sequence length="276" mass="30470">MSPPPSSTGALKPNRPMQVLSLGCAKTGTASMAAAYRTLGYQDVHHGLDAVVDSPSDFTVLSRAADATFPYLKTYTGKPFAREEWDEIFGPCEAVTDLASFFGPALVAAYPEAKVVLVERPVNAWLKSFDVSLVMCFGPLAQFFIKIVEPLIGSPAGPASLKFQSGWLEADDLANARARAPGVYRRHYETLRRIVPRERLLEYRLGDGWAPLCEFLGKEVPDVEFPRVNEAEEFKKLPVKMMWKHWEAAKRIYGRWVVGAAVVGLGVLVARRNGVL</sequence>
<keyword evidence="1" id="KW-0472">Membrane</keyword>
<organism evidence="2 3">
    <name type="scientific">Podospora didyma</name>
    <dbReference type="NCBI Taxonomy" id="330526"/>
    <lineage>
        <taxon>Eukaryota</taxon>
        <taxon>Fungi</taxon>
        <taxon>Dikarya</taxon>
        <taxon>Ascomycota</taxon>
        <taxon>Pezizomycotina</taxon>
        <taxon>Sordariomycetes</taxon>
        <taxon>Sordariomycetidae</taxon>
        <taxon>Sordariales</taxon>
        <taxon>Podosporaceae</taxon>
        <taxon>Podospora</taxon>
    </lineage>
</organism>
<accession>A0AAE0NQA2</accession>
<evidence type="ECO:0000256" key="1">
    <source>
        <dbReference type="SAM" id="Phobius"/>
    </source>
</evidence>
<evidence type="ECO:0000313" key="2">
    <source>
        <dbReference type="EMBL" id="KAK3385696.1"/>
    </source>
</evidence>
<reference evidence="2" key="1">
    <citation type="journal article" date="2023" name="Mol. Phylogenet. Evol.">
        <title>Genome-scale phylogeny and comparative genomics of the fungal order Sordariales.</title>
        <authorList>
            <person name="Hensen N."/>
            <person name="Bonometti L."/>
            <person name="Westerberg I."/>
            <person name="Brannstrom I.O."/>
            <person name="Guillou S."/>
            <person name="Cros-Aarteil S."/>
            <person name="Calhoun S."/>
            <person name="Haridas S."/>
            <person name="Kuo A."/>
            <person name="Mondo S."/>
            <person name="Pangilinan J."/>
            <person name="Riley R."/>
            <person name="LaButti K."/>
            <person name="Andreopoulos B."/>
            <person name="Lipzen A."/>
            <person name="Chen C."/>
            <person name="Yan M."/>
            <person name="Daum C."/>
            <person name="Ng V."/>
            <person name="Clum A."/>
            <person name="Steindorff A."/>
            <person name="Ohm R.A."/>
            <person name="Martin F."/>
            <person name="Silar P."/>
            <person name="Natvig D.O."/>
            <person name="Lalanne C."/>
            <person name="Gautier V."/>
            <person name="Ament-Velasquez S.L."/>
            <person name="Kruys A."/>
            <person name="Hutchinson M.I."/>
            <person name="Powell A.J."/>
            <person name="Barry K."/>
            <person name="Miller A.N."/>
            <person name="Grigoriev I.V."/>
            <person name="Debuchy R."/>
            <person name="Gladieux P."/>
            <person name="Hiltunen Thoren M."/>
            <person name="Johannesson H."/>
        </authorList>
    </citation>
    <scope>NUCLEOTIDE SEQUENCE</scope>
    <source>
        <strain evidence="2">CBS 232.78</strain>
    </source>
</reference>
<protein>
    <recommendedName>
        <fullName evidence="4">NAD dependent epimerase/dehydratase</fullName>
    </recommendedName>
</protein>
<evidence type="ECO:0008006" key="4">
    <source>
        <dbReference type="Google" id="ProtNLM"/>
    </source>
</evidence>
<keyword evidence="1" id="KW-0812">Transmembrane</keyword>